<evidence type="ECO:0000256" key="8">
    <source>
        <dbReference type="RuleBase" id="RU363075"/>
    </source>
</evidence>
<dbReference type="EMBL" id="KB199650">
    <property type="protein sequence ID" value="ESP05347.1"/>
    <property type="molecule type" value="Genomic_DNA"/>
</dbReference>
<dbReference type="Proteomes" id="UP000030746">
    <property type="component" value="Unassembled WGS sequence"/>
</dbReference>
<feature type="chain" id="PRO_5004717811" description="Mannosyltransferase" evidence="9">
    <location>
        <begin position="20"/>
        <end position="493"/>
    </location>
</feature>
<protein>
    <recommendedName>
        <fullName evidence="8">Mannosyltransferase</fullName>
        <ecNumber evidence="8">2.4.1.-</ecNumber>
    </recommendedName>
</protein>
<keyword evidence="7 8" id="KW-0472">Membrane</keyword>
<feature type="transmembrane region" description="Helical" evidence="8">
    <location>
        <begin position="286"/>
        <end position="302"/>
    </location>
</feature>
<keyword evidence="11" id="KW-1185">Reference proteome</keyword>
<evidence type="ECO:0000256" key="4">
    <source>
        <dbReference type="ARBA" id="ARBA00022692"/>
    </source>
</evidence>
<dbReference type="OrthoDB" id="416834at2759"/>
<feature type="transmembrane region" description="Helical" evidence="8">
    <location>
        <begin position="308"/>
        <end position="330"/>
    </location>
</feature>
<evidence type="ECO:0000256" key="3">
    <source>
        <dbReference type="ARBA" id="ARBA00022679"/>
    </source>
</evidence>
<dbReference type="Pfam" id="PF03901">
    <property type="entry name" value="Glyco_transf_22"/>
    <property type="match status" value="1"/>
</dbReference>
<keyword evidence="4 8" id="KW-0812">Transmembrane</keyword>
<keyword evidence="6 8" id="KW-1133">Transmembrane helix</keyword>
<dbReference type="GO" id="GO:0006506">
    <property type="term" value="P:GPI anchor biosynthetic process"/>
    <property type="evidence" value="ECO:0007669"/>
    <property type="project" value="TreeGrafter"/>
</dbReference>
<gene>
    <name evidence="10" type="ORF">LOTGIDRAFT_181193</name>
</gene>
<sequence length="493" mass="57378">MASDKSLFLGLLALRFVNALMIQTHFVPDEYWQSLEVGHNMAFGYGYLTWEWREGIRGYGYPLMFAVLYKFLQVFGLDSRILLIKFPRLLQGVLAAIGDLHLYKLSRKLSDTPTAQWTLLCQVINWFTLYCCTRTLTNSTEAVLVTVALYYFPWPGYPSGRNSTVKFLIMAALSVVVRPTAAIMWILLCSWHLQRQQQSSTLFKTLKSYIIVGSVTLSISSVIDRVYYNNLILVQWNFVKFNVLSGNSAIYGSHPWHWYISQGLPVIMATHTFPFLLGAWYSSNKALLCLIVWNIFIYSFLPHKEFRFLLPILPLSMHYCGIYFQSLKILQKTKLKSNLSKAKIFVIILMITNIPLALYFSLIHQRGTILVTKYLYDESLEKEVDILFLMPCHSTPYYSYLHRKVNMRFLTCEPNLSKIENYTEEQDVFYSHPVQWLREEFAVKRLPWPSHIVYFNTLQPSINSYLLQSGYKLCDSFFHTHFPEGRVGSHVMV</sequence>
<dbReference type="GO" id="GO:0005789">
    <property type="term" value="C:endoplasmic reticulum membrane"/>
    <property type="evidence" value="ECO:0007669"/>
    <property type="project" value="UniProtKB-SubCell"/>
</dbReference>
<keyword evidence="2 8" id="KW-0328">Glycosyltransferase</keyword>
<comment type="similarity">
    <text evidence="8">Belongs to the glycosyltransferase 22 family.</text>
</comment>
<proteinExistence type="inferred from homology"/>
<feature type="transmembrane region" description="Helical" evidence="8">
    <location>
        <begin position="209"/>
        <end position="228"/>
    </location>
</feature>
<dbReference type="AlphaFoldDB" id="V4BHM1"/>
<dbReference type="STRING" id="225164.V4BHM1"/>
<evidence type="ECO:0000256" key="7">
    <source>
        <dbReference type="ARBA" id="ARBA00023136"/>
    </source>
</evidence>
<dbReference type="RefSeq" id="XP_009043892.1">
    <property type="nucleotide sequence ID" value="XM_009045644.1"/>
</dbReference>
<evidence type="ECO:0000256" key="6">
    <source>
        <dbReference type="ARBA" id="ARBA00022989"/>
    </source>
</evidence>
<dbReference type="PANTHER" id="PTHR22760">
    <property type="entry name" value="GLYCOSYLTRANSFERASE"/>
    <property type="match status" value="1"/>
</dbReference>
<evidence type="ECO:0000256" key="1">
    <source>
        <dbReference type="ARBA" id="ARBA00004477"/>
    </source>
</evidence>
<evidence type="ECO:0000313" key="11">
    <source>
        <dbReference type="Proteomes" id="UP000030746"/>
    </source>
</evidence>
<keyword evidence="3" id="KW-0808">Transferase</keyword>
<dbReference type="PANTHER" id="PTHR22760:SF4">
    <property type="entry name" value="GPI MANNOSYLTRANSFERASE 3"/>
    <property type="match status" value="1"/>
</dbReference>
<comment type="subcellular location">
    <subcellularLocation>
        <location evidence="1 8">Endoplasmic reticulum membrane</location>
        <topology evidence="1 8">Multi-pass membrane protein</topology>
    </subcellularLocation>
</comment>
<dbReference type="OMA" id="HHMVFNN"/>
<keyword evidence="9" id="KW-0732">Signal</keyword>
<feature type="transmembrane region" description="Helical" evidence="8">
    <location>
        <begin position="167"/>
        <end position="188"/>
    </location>
</feature>
<evidence type="ECO:0000256" key="9">
    <source>
        <dbReference type="SAM" id="SignalP"/>
    </source>
</evidence>
<evidence type="ECO:0000256" key="5">
    <source>
        <dbReference type="ARBA" id="ARBA00022824"/>
    </source>
</evidence>
<dbReference type="CTD" id="20244428"/>
<feature type="transmembrane region" description="Helical" evidence="8">
    <location>
        <begin position="59"/>
        <end position="77"/>
    </location>
</feature>
<dbReference type="GO" id="GO:0000026">
    <property type="term" value="F:alpha-1,2-mannosyltransferase activity"/>
    <property type="evidence" value="ECO:0007669"/>
    <property type="project" value="TreeGrafter"/>
</dbReference>
<dbReference type="InterPro" id="IPR005599">
    <property type="entry name" value="GPI_mannosylTrfase"/>
</dbReference>
<evidence type="ECO:0000256" key="2">
    <source>
        <dbReference type="ARBA" id="ARBA00022676"/>
    </source>
</evidence>
<keyword evidence="5 8" id="KW-0256">Endoplasmic reticulum</keyword>
<dbReference type="KEGG" id="lgi:LOTGIDRAFT_181193"/>
<feature type="non-terminal residue" evidence="10">
    <location>
        <position position="493"/>
    </location>
</feature>
<dbReference type="HOGENOM" id="CLU_012353_2_0_1"/>
<organism evidence="10 11">
    <name type="scientific">Lottia gigantea</name>
    <name type="common">Giant owl limpet</name>
    <dbReference type="NCBI Taxonomy" id="225164"/>
    <lineage>
        <taxon>Eukaryota</taxon>
        <taxon>Metazoa</taxon>
        <taxon>Spiralia</taxon>
        <taxon>Lophotrochozoa</taxon>
        <taxon>Mollusca</taxon>
        <taxon>Gastropoda</taxon>
        <taxon>Patellogastropoda</taxon>
        <taxon>Lottioidea</taxon>
        <taxon>Lottiidae</taxon>
        <taxon>Lottia</taxon>
    </lineage>
</organism>
<dbReference type="GeneID" id="20244428"/>
<feature type="signal peptide" evidence="9">
    <location>
        <begin position="1"/>
        <end position="19"/>
    </location>
</feature>
<accession>V4BHM1</accession>
<evidence type="ECO:0000313" key="10">
    <source>
        <dbReference type="EMBL" id="ESP05347.1"/>
    </source>
</evidence>
<feature type="transmembrane region" description="Helical" evidence="8">
    <location>
        <begin position="342"/>
        <end position="362"/>
    </location>
</feature>
<reference evidence="10 11" key="1">
    <citation type="journal article" date="2013" name="Nature">
        <title>Insights into bilaterian evolution from three spiralian genomes.</title>
        <authorList>
            <person name="Simakov O."/>
            <person name="Marletaz F."/>
            <person name="Cho S.J."/>
            <person name="Edsinger-Gonzales E."/>
            <person name="Havlak P."/>
            <person name="Hellsten U."/>
            <person name="Kuo D.H."/>
            <person name="Larsson T."/>
            <person name="Lv J."/>
            <person name="Arendt D."/>
            <person name="Savage R."/>
            <person name="Osoegawa K."/>
            <person name="de Jong P."/>
            <person name="Grimwood J."/>
            <person name="Chapman J.A."/>
            <person name="Shapiro H."/>
            <person name="Aerts A."/>
            <person name="Otillar R.P."/>
            <person name="Terry A.Y."/>
            <person name="Boore J.L."/>
            <person name="Grigoriev I.V."/>
            <person name="Lindberg D.R."/>
            <person name="Seaver E.C."/>
            <person name="Weisblat D.A."/>
            <person name="Putnam N.H."/>
            <person name="Rokhsar D.S."/>
        </authorList>
    </citation>
    <scope>NUCLEOTIDE SEQUENCE [LARGE SCALE GENOMIC DNA]</scope>
</reference>
<dbReference type="EC" id="2.4.1.-" evidence="8"/>
<name>V4BHM1_LOTGI</name>